<proteinExistence type="predicted"/>
<dbReference type="Gene3D" id="1.50.10.20">
    <property type="match status" value="1"/>
</dbReference>
<evidence type="ECO:0000256" key="1">
    <source>
        <dbReference type="SAM" id="Phobius"/>
    </source>
</evidence>
<protein>
    <recommendedName>
        <fullName evidence="5">Glycoside hydrolase family 76 protein</fullName>
    </recommendedName>
</protein>
<reference evidence="3" key="1">
    <citation type="submission" date="2020-11" db="EMBL/GenBank/DDBJ databases">
        <authorList>
            <consortium name="DOE Joint Genome Institute"/>
            <person name="Ahrendt S."/>
            <person name="Riley R."/>
            <person name="Andreopoulos W."/>
            <person name="Labutti K."/>
            <person name="Pangilinan J."/>
            <person name="Ruiz-Duenas F.J."/>
            <person name="Barrasa J.M."/>
            <person name="Sanchez-Garcia M."/>
            <person name="Camarero S."/>
            <person name="Miyauchi S."/>
            <person name="Serrano A."/>
            <person name="Linde D."/>
            <person name="Babiker R."/>
            <person name="Drula E."/>
            <person name="Ayuso-Fernandez I."/>
            <person name="Pacheco R."/>
            <person name="Padilla G."/>
            <person name="Ferreira P."/>
            <person name="Barriuso J."/>
            <person name="Kellner H."/>
            <person name="Castanera R."/>
            <person name="Alfaro M."/>
            <person name="Ramirez L."/>
            <person name="Pisabarro A.G."/>
            <person name="Kuo A."/>
            <person name="Tritt A."/>
            <person name="Lipzen A."/>
            <person name="He G."/>
            <person name="Yan M."/>
            <person name="Ng V."/>
            <person name="Cullen D."/>
            <person name="Martin F."/>
            <person name="Rosso M.-N."/>
            <person name="Henrissat B."/>
            <person name="Hibbett D."/>
            <person name="Martinez A.T."/>
            <person name="Grigoriev I.V."/>
        </authorList>
    </citation>
    <scope>NUCLEOTIDE SEQUENCE</scope>
    <source>
        <strain evidence="3">AH 40177</strain>
    </source>
</reference>
<gene>
    <name evidence="3" type="ORF">BDP27DRAFT_1408745</name>
</gene>
<feature type="chain" id="PRO_5040362414" description="Glycoside hydrolase family 76 protein" evidence="2">
    <location>
        <begin position="23"/>
        <end position="506"/>
    </location>
</feature>
<organism evidence="3 4">
    <name type="scientific">Rhodocollybia butyracea</name>
    <dbReference type="NCBI Taxonomy" id="206335"/>
    <lineage>
        <taxon>Eukaryota</taxon>
        <taxon>Fungi</taxon>
        <taxon>Dikarya</taxon>
        <taxon>Basidiomycota</taxon>
        <taxon>Agaricomycotina</taxon>
        <taxon>Agaricomycetes</taxon>
        <taxon>Agaricomycetidae</taxon>
        <taxon>Agaricales</taxon>
        <taxon>Marasmiineae</taxon>
        <taxon>Omphalotaceae</taxon>
        <taxon>Rhodocollybia</taxon>
    </lineage>
</organism>
<dbReference type="OrthoDB" id="3068171at2759"/>
<name>A0A9P5P7G2_9AGAR</name>
<comment type="caution">
    <text evidence="3">The sequence shown here is derived from an EMBL/GenBank/DDBJ whole genome shotgun (WGS) entry which is preliminary data.</text>
</comment>
<dbReference type="AlphaFoldDB" id="A0A9P5P7G2"/>
<keyword evidence="1" id="KW-0472">Membrane</keyword>
<dbReference type="SUPFAM" id="SSF48208">
    <property type="entry name" value="Six-hairpin glycosidases"/>
    <property type="match status" value="1"/>
</dbReference>
<evidence type="ECO:0008006" key="5">
    <source>
        <dbReference type="Google" id="ProtNLM"/>
    </source>
</evidence>
<accession>A0A9P5P7G2</accession>
<dbReference type="Proteomes" id="UP000772434">
    <property type="component" value="Unassembled WGS sequence"/>
</dbReference>
<keyword evidence="1" id="KW-1133">Transmembrane helix</keyword>
<keyword evidence="1" id="KW-0812">Transmembrane</keyword>
<evidence type="ECO:0000256" key="2">
    <source>
        <dbReference type="SAM" id="SignalP"/>
    </source>
</evidence>
<evidence type="ECO:0000313" key="4">
    <source>
        <dbReference type="Proteomes" id="UP000772434"/>
    </source>
</evidence>
<sequence length="506" mass="53404">MYYLIGCFHWCPLLLFISCTLAADYVIPSTWNGTNITASSEDCQSTISAAIQQEFTNGTSLDANFYSIMAVYDLYSNTTVYKNQVTTYFKTTTFNPQSTDSIDLGTDAIRAYQVYRDPAMISLATEVWAYVRNYTISPADVAAGSIATKSFNVGKICPGGATLAGGTFWSTNESETTLYGGNTALFFTLSAYLSQATNNATYLDAAKDSGGFMIDIMDAAGVGNGQAAISASNSANTTCTNIWSPTPGGDWLIDQAGYFMEGLAALPGDTIFGRQNSTVDSLRSSLVNVTLATNPMCNAPNGIINAGGGVGNSQLVQGLGALYRAIREPSDLSAYIGSFLSVQYNAIVAAATIPGSHIYAGSWIGPTTPYDTSNQTQALFGLVNAAQVIFASESSNGTSTNSGGNNTRPTSLAGPIAGGIAGGVAFLSMVGIVLFIIIKRQRQLTSVSQTHSLSNVNSYPTHARNSSRFTLSRRSFSSDLTSADGMDNGYGFKEYGSGSPPKYTLM</sequence>
<dbReference type="GO" id="GO:0005975">
    <property type="term" value="P:carbohydrate metabolic process"/>
    <property type="evidence" value="ECO:0007669"/>
    <property type="project" value="InterPro"/>
</dbReference>
<evidence type="ECO:0000313" key="3">
    <source>
        <dbReference type="EMBL" id="KAF9052594.1"/>
    </source>
</evidence>
<keyword evidence="2" id="KW-0732">Signal</keyword>
<dbReference type="InterPro" id="IPR008928">
    <property type="entry name" value="6-hairpin_glycosidase_sf"/>
</dbReference>
<keyword evidence="4" id="KW-1185">Reference proteome</keyword>
<dbReference type="EMBL" id="JADNRY010000446">
    <property type="protein sequence ID" value="KAF9052594.1"/>
    <property type="molecule type" value="Genomic_DNA"/>
</dbReference>
<feature type="transmembrane region" description="Helical" evidence="1">
    <location>
        <begin position="416"/>
        <end position="438"/>
    </location>
</feature>
<feature type="signal peptide" evidence="2">
    <location>
        <begin position="1"/>
        <end position="22"/>
    </location>
</feature>